<dbReference type="Pfam" id="PF14223">
    <property type="entry name" value="Retrotran_gag_2"/>
    <property type="match status" value="1"/>
</dbReference>
<evidence type="ECO:0000313" key="1">
    <source>
        <dbReference type="EMBL" id="KAK3024265.1"/>
    </source>
</evidence>
<organism evidence="1 2">
    <name type="scientific">Escallonia herrerae</name>
    <dbReference type="NCBI Taxonomy" id="1293975"/>
    <lineage>
        <taxon>Eukaryota</taxon>
        <taxon>Viridiplantae</taxon>
        <taxon>Streptophyta</taxon>
        <taxon>Embryophyta</taxon>
        <taxon>Tracheophyta</taxon>
        <taxon>Spermatophyta</taxon>
        <taxon>Magnoliopsida</taxon>
        <taxon>eudicotyledons</taxon>
        <taxon>Gunneridae</taxon>
        <taxon>Pentapetalae</taxon>
        <taxon>asterids</taxon>
        <taxon>campanulids</taxon>
        <taxon>Escalloniales</taxon>
        <taxon>Escalloniaceae</taxon>
        <taxon>Escallonia</taxon>
    </lineage>
</organism>
<gene>
    <name evidence="1" type="ORF">RJ639_043959</name>
</gene>
<evidence type="ECO:0000313" key="2">
    <source>
        <dbReference type="Proteomes" id="UP001188597"/>
    </source>
</evidence>
<dbReference type="Proteomes" id="UP001188597">
    <property type="component" value="Unassembled WGS sequence"/>
</dbReference>
<protein>
    <submittedName>
        <fullName evidence="1">Uncharacterized protein</fullName>
    </submittedName>
</protein>
<proteinExistence type="predicted"/>
<sequence>MRIYRNRDLLGKVSRNSKMISEYLLEIHSLADKLASVGSPISNAKLVVKILNGLGPEFHEISVTILARDTPISYEKLFDKLLYHEHFLKHKELKKHQTPIMVQVAQRTGSNNSNNFSNQRWHPQQSQQQNSNMPSQFFTAIFNANSYSRSLAGQPEYFTSSLAFKYLKSKHIGFHLVCIFQLFNS</sequence>
<comment type="caution">
    <text evidence="1">The sequence shown here is derived from an EMBL/GenBank/DDBJ whole genome shotgun (WGS) entry which is preliminary data.</text>
</comment>
<name>A0AA88WF25_9ASTE</name>
<dbReference type="PANTHER" id="PTHR47481">
    <property type="match status" value="1"/>
</dbReference>
<dbReference type="EMBL" id="JAVXUP010000609">
    <property type="protein sequence ID" value="KAK3024265.1"/>
    <property type="molecule type" value="Genomic_DNA"/>
</dbReference>
<accession>A0AA88WF25</accession>
<dbReference type="PANTHER" id="PTHR47481:SF21">
    <property type="entry name" value="BASIC-LEUCINE ZIPPER TRANSCRIPTION FACTOR Q-RELATED"/>
    <property type="match status" value="1"/>
</dbReference>
<keyword evidence="2" id="KW-1185">Reference proteome</keyword>
<dbReference type="AlphaFoldDB" id="A0AA88WF25"/>
<reference evidence="1" key="1">
    <citation type="submission" date="2022-12" db="EMBL/GenBank/DDBJ databases">
        <title>Draft genome assemblies for two species of Escallonia (Escalloniales).</title>
        <authorList>
            <person name="Chanderbali A."/>
            <person name="Dervinis C."/>
            <person name="Anghel I."/>
            <person name="Soltis D."/>
            <person name="Soltis P."/>
            <person name="Zapata F."/>
        </authorList>
    </citation>
    <scope>NUCLEOTIDE SEQUENCE</scope>
    <source>
        <strain evidence="1">UCBG64.0493</strain>
        <tissue evidence="1">Leaf</tissue>
    </source>
</reference>